<keyword evidence="7" id="KW-0508">mRNA splicing</keyword>
<dbReference type="PANTHER" id="PTHR20971:SF0">
    <property type="entry name" value="U6 SNRNA-ASSOCIATED SM-LIKE PROTEIN LSM5"/>
    <property type="match status" value="1"/>
</dbReference>
<dbReference type="GO" id="GO:0046540">
    <property type="term" value="C:U4/U6 x U5 tri-snRNP complex"/>
    <property type="evidence" value="ECO:0007669"/>
    <property type="project" value="TreeGrafter"/>
</dbReference>
<evidence type="ECO:0000256" key="3">
    <source>
        <dbReference type="ARBA" id="ARBA00022664"/>
    </source>
</evidence>
<dbReference type="GO" id="GO:0003723">
    <property type="term" value="F:RNA binding"/>
    <property type="evidence" value="ECO:0007669"/>
    <property type="project" value="UniProtKB-KW"/>
</dbReference>
<evidence type="ECO:0000256" key="8">
    <source>
        <dbReference type="ARBA" id="ARBA00023242"/>
    </source>
</evidence>
<dbReference type="Pfam" id="PF01423">
    <property type="entry name" value="LSM"/>
    <property type="match status" value="1"/>
</dbReference>
<evidence type="ECO:0000256" key="4">
    <source>
        <dbReference type="ARBA" id="ARBA00022728"/>
    </source>
</evidence>
<feature type="region of interest" description="Disordered" evidence="13">
    <location>
        <begin position="336"/>
        <end position="365"/>
    </location>
</feature>
<evidence type="ECO:0000256" key="9">
    <source>
        <dbReference type="ARBA" id="ARBA00023274"/>
    </source>
</evidence>
<gene>
    <name evidence="15" type="ORF">TCEB3V08_LOCUS1493</name>
</gene>
<dbReference type="FunFam" id="2.30.30.100:FF:000003">
    <property type="entry name" value="U6 snRNA-associated Sm-like protein LSm5"/>
    <property type="match status" value="1"/>
</dbReference>
<dbReference type="PANTHER" id="PTHR20971">
    <property type="entry name" value="U6 SNRNA-ASSOCIATED PROTEIN"/>
    <property type="match status" value="1"/>
</dbReference>
<dbReference type="GO" id="GO:0003677">
    <property type="term" value="F:DNA binding"/>
    <property type="evidence" value="ECO:0007669"/>
    <property type="project" value="InterPro"/>
</dbReference>
<evidence type="ECO:0000256" key="5">
    <source>
        <dbReference type="ARBA" id="ARBA00022884"/>
    </source>
</evidence>
<evidence type="ECO:0000256" key="7">
    <source>
        <dbReference type="ARBA" id="ARBA00023187"/>
    </source>
</evidence>
<comment type="similarity">
    <text evidence="2">Belongs to the snRNP Sm proteins family.</text>
</comment>
<comment type="subcellular location">
    <subcellularLocation>
        <location evidence="1">Nucleus</location>
    </subcellularLocation>
</comment>
<keyword evidence="4" id="KW-0747">Spliceosome</keyword>
<dbReference type="EMBL" id="OC316741">
    <property type="protein sequence ID" value="CAD7393524.1"/>
    <property type="molecule type" value="Genomic_DNA"/>
</dbReference>
<reference evidence="15" key="1">
    <citation type="submission" date="2020-11" db="EMBL/GenBank/DDBJ databases">
        <authorList>
            <person name="Tran Van P."/>
        </authorList>
    </citation>
    <scope>NUCLEOTIDE SEQUENCE</scope>
</reference>
<evidence type="ECO:0000256" key="12">
    <source>
        <dbReference type="ARBA" id="ARBA00067759"/>
    </source>
</evidence>
<proteinExistence type="inferred from homology"/>
<protein>
    <recommendedName>
        <fullName evidence="12">U6 snRNA-associated Sm-like protein LSm5</fullName>
    </recommendedName>
</protein>
<keyword evidence="8" id="KW-0539">Nucleus</keyword>
<evidence type="ECO:0000256" key="11">
    <source>
        <dbReference type="ARBA" id="ARBA00063389"/>
    </source>
</evidence>
<comment type="subunit">
    <text evidence="11">Component of the precatalytic spliceosome (spliceosome B complex). Component of the U4/U6-U5 tri-snRNP complex, a building block of the precatalytic spliceosome (spliceosome B complex). The U4/U6-U5 tri-snRNP complex is composed of the U4, U6 and U5 snRNAs and at least PRPF3, PRPF4, PRPF6, PRPF8, PRPF31, SNRNP200, TXNL4A, SNRNP40, SNRPB, SNRPD1, SNRPD2, SNRPD3, SNRPE, SNRPF, SNRPG, DDX23, CD2BP2, PPIH, SNU13, EFTUD2, SART1 and USP39, plus LSM2, LSM3, LSM4, LSM5, LSM6, LSM7 and LSM8. LSM2, LSM3, LSM4, LSM5, LSM6, LSM7 and LSM8 form a heptameric, ring-shaped subcomplex (the LSM2-8 complex) that is part of the U4/U6-U5 tri-snRNP complex and the precatalytic spliceosome.</text>
</comment>
<dbReference type="InterPro" id="IPR033871">
    <property type="entry name" value="LSm5"/>
</dbReference>
<dbReference type="InterPro" id="IPR010920">
    <property type="entry name" value="LSM_dom_sf"/>
</dbReference>
<sequence>MATSVTTNPSTLLPLELVDKCIGSRIHIIMKNDKEIVGTLLGFDDFVNMLLEDVTEYESTPEGRRITKLDQILLNGNNITMMPRNYKRTTERAQWTANDLSAAITDVKNGKSIRKAAKDHGIPFSTLQERIKISKMNNHGSHITKEAYDFCKENFITLLSLPPHSSHRLQPLDVIFYGPLKKAYNKECDLYMKTHANERITVYKVAELFNKAYTHVATLAKGISGFSCTGIFPMNPNVFSDEDFPLEIESTEALTDAPSWSSQDVTLQDLSPLPVLSQPGPRSMHSEIWTATPKKAVLEEKKKNKEECLQQKNNQRENSKRKDAVFVRPQKRKLSFSSTSSEGNEVNLCQESGESDYLETDESESEDTLSKEFTLEIKPHNIPVGDYLLVRVSNERSEKNFLSQAIEIGKNSIKVKFMREYRGQWDTYVFPEVEDTSYVIPEDIVGKLTKFQQLRYGKASFWEHINSFLLSIERRGHSSLENGRKRWQFQAIPTSAHNSSSNIWLHDQFVELCTTDLDKWSPHKMVKCVHAVTSGWIGSHPITHPELNSAAIRPTTKEW</sequence>
<dbReference type="SMART" id="SM00651">
    <property type="entry name" value="Sm"/>
    <property type="match status" value="1"/>
</dbReference>
<dbReference type="InterPro" id="IPR001163">
    <property type="entry name" value="Sm_dom_euk/arc"/>
</dbReference>
<evidence type="ECO:0000256" key="6">
    <source>
        <dbReference type="ARBA" id="ARBA00022990"/>
    </source>
</evidence>
<feature type="domain" description="Sm" evidence="14">
    <location>
        <begin position="13"/>
        <end position="88"/>
    </location>
</feature>
<dbReference type="SUPFAM" id="SSF50182">
    <property type="entry name" value="Sm-like ribonucleoproteins"/>
    <property type="match status" value="1"/>
</dbReference>
<keyword evidence="3" id="KW-0507">mRNA processing</keyword>
<dbReference type="GO" id="GO:1990726">
    <property type="term" value="C:Lsm1-7-Pat1 complex"/>
    <property type="evidence" value="ECO:0007669"/>
    <property type="project" value="TreeGrafter"/>
</dbReference>
<dbReference type="Gene3D" id="1.10.10.60">
    <property type="entry name" value="Homeodomain-like"/>
    <property type="match status" value="1"/>
</dbReference>
<dbReference type="Pfam" id="PF03184">
    <property type="entry name" value="DDE_1"/>
    <property type="match status" value="1"/>
</dbReference>
<dbReference type="AlphaFoldDB" id="A0A7R9GQ34"/>
<dbReference type="InterPro" id="IPR007889">
    <property type="entry name" value="HTH_Psq"/>
</dbReference>
<dbReference type="PROSITE" id="PS52002">
    <property type="entry name" value="SM"/>
    <property type="match status" value="1"/>
</dbReference>
<comment type="function">
    <text evidence="10">Plays a role in pre-mRNA splicing as component of the U4/U6-U5 tri-snRNP complex that is involved in spliceosome assembly, and as component of the precatalytic spliceosome (spliceosome B complex). The heptameric LSM2-8 complex binds specifically to the 3'-terminal U-tract of U6 snRNA.</text>
</comment>
<dbReference type="InterPro" id="IPR047575">
    <property type="entry name" value="Sm"/>
</dbReference>
<keyword evidence="9" id="KW-0687">Ribonucleoprotein</keyword>
<evidence type="ECO:0000313" key="15">
    <source>
        <dbReference type="EMBL" id="CAD7393524.1"/>
    </source>
</evidence>
<dbReference type="SUPFAM" id="SSF46689">
    <property type="entry name" value="Homeodomain-like"/>
    <property type="match status" value="1"/>
</dbReference>
<feature type="region of interest" description="Disordered" evidence="13">
    <location>
        <begin position="302"/>
        <end position="324"/>
    </location>
</feature>
<evidence type="ECO:0000256" key="1">
    <source>
        <dbReference type="ARBA" id="ARBA00004123"/>
    </source>
</evidence>
<dbReference type="GO" id="GO:0005688">
    <property type="term" value="C:U6 snRNP"/>
    <property type="evidence" value="ECO:0007669"/>
    <property type="project" value="TreeGrafter"/>
</dbReference>
<dbReference type="CDD" id="cd01732">
    <property type="entry name" value="LSm5"/>
    <property type="match status" value="1"/>
</dbReference>
<name>A0A7R9GQ34_TIMCR</name>
<keyword evidence="5" id="KW-0694">RNA-binding</keyword>
<evidence type="ECO:0000256" key="13">
    <source>
        <dbReference type="SAM" id="MobiDB-lite"/>
    </source>
</evidence>
<dbReference type="GO" id="GO:0000398">
    <property type="term" value="P:mRNA splicing, via spliceosome"/>
    <property type="evidence" value="ECO:0007669"/>
    <property type="project" value="TreeGrafter"/>
</dbReference>
<dbReference type="Pfam" id="PF05225">
    <property type="entry name" value="HTH_psq"/>
    <property type="match status" value="1"/>
</dbReference>
<evidence type="ECO:0000259" key="14">
    <source>
        <dbReference type="PROSITE" id="PS52002"/>
    </source>
</evidence>
<dbReference type="InterPro" id="IPR009057">
    <property type="entry name" value="Homeodomain-like_sf"/>
</dbReference>
<organism evidence="15">
    <name type="scientific">Timema cristinae</name>
    <name type="common">Walking stick</name>
    <dbReference type="NCBI Taxonomy" id="61476"/>
    <lineage>
        <taxon>Eukaryota</taxon>
        <taxon>Metazoa</taxon>
        <taxon>Ecdysozoa</taxon>
        <taxon>Arthropoda</taxon>
        <taxon>Hexapoda</taxon>
        <taxon>Insecta</taxon>
        <taxon>Pterygota</taxon>
        <taxon>Neoptera</taxon>
        <taxon>Polyneoptera</taxon>
        <taxon>Phasmatodea</taxon>
        <taxon>Timematodea</taxon>
        <taxon>Timematoidea</taxon>
        <taxon>Timematidae</taxon>
        <taxon>Timema</taxon>
    </lineage>
</organism>
<evidence type="ECO:0000256" key="10">
    <source>
        <dbReference type="ARBA" id="ARBA00056431"/>
    </source>
</evidence>
<feature type="compositionally biased region" description="Acidic residues" evidence="13">
    <location>
        <begin position="353"/>
        <end position="365"/>
    </location>
</feature>
<accession>A0A7R9GQ34</accession>
<dbReference type="GO" id="GO:0005681">
    <property type="term" value="C:spliceosomal complex"/>
    <property type="evidence" value="ECO:0007669"/>
    <property type="project" value="UniProtKB-KW"/>
</dbReference>
<evidence type="ECO:0000256" key="2">
    <source>
        <dbReference type="ARBA" id="ARBA00006850"/>
    </source>
</evidence>
<dbReference type="InterPro" id="IPR004875">
    <property type="entry name" value="DDE_SF_endonuclease_dom"/>
</dbReference>
<feature type="compositionally biased region" description="Polar residues" evidence="13">
    <location>
        <begin position="336"/>
        <end position="352"/>
    </location>
</feature>
<dbReference type="Gene3D" id="2.30.30.100">
    <property type="match status" value="1"/>
</dbReference>
<keyword evidence="6" id="KW-0007">Acetylation</keyword>